<evidence type="ECO:0000313" key="10">
    <source>
        <dbReference type="Proteomes" id="UP000030004"/>
    </source>
</evidence>
<evidence type="ECO:0000256" key="1">
    <source>
        <dbReference type="ARBA" id="ARBA00004429"/>
    </source>
</evidence>
<feature type="transmembrane region" description="Helical" evidence="7">
    <location>
        <begin position="228"/>
        <end position="261"/>
    </location>
</feature>
<comment type="subcellular location">
    <subcellularLocation>
        <location evidence="1 7">Cell inner membrane</location>
        <topology evidence="1 7">Multi-pass membrane protein</topology>
    </subcellularLocation>
</comment>
<keyword evidence="10" id="KW-1185">Reference proteome</keyword>
<keyword evidence="2" id="KW-1003">Cell membrane</keyword>
<dbReference type="GO" id="GO:0005886">
    <property type="term" value="C:plasma membrane"/>
    <property type="evidence" value="ECO:0007669"/>
    <property type="project" value="UniProtKB-SubCell"/>
</dbReference>
<comment type="similarity">
    <text evidence="7">Belongs to the TRAP transporter large permease family.</text>
</comment>
<feature type="transmembrane region" description="Helical" evidence="7">
    <location>
        <begin position="57"/>
        <end position="76"/>
    </location>
</feature>
<evidence type="ECO:0000259" key="8">
    <source>
        <dbReference type="Pfam" id="PF06808"/>
    </source>
</evidence>
<feature type="transmembrane region" description="Helical" evidence="7">
    <location>
        <begin position="375"/>
        <end position="393"/>
    </location>
</feature>
<feature type="transmembrane region" description="Helical" evidence="7">
    <location>
        <begin position="405"/>
        <end position="430"/>
    </location>
</feature>
<keyword evidence="6 7" id="KW-0472">Membrane</keyword>
<feature type="transmembrane region" description="Helical" evidence="7">
    <location>
        <begin position="144"/>
        <end position="169"/>
    </location>
</feature>
<evidence type="ECO:0000256" key="4">
    <source>
        <dbReference type="ARBA" id="ARBA00022692"/>
    </source>
</evidence>
<dbReference type="PANTHER" id="PTHR33362:SF5">
    <property type="entry name" value="C4-DICARBOXYLATE TRAP TRANSPORTER LARGE PERMEASE PROTEIN DCTM"/>
    <property type="match status" value="1"/>
</dbReference>
<keyword evidence="7" id="KW-0813">Transport</keyword>
<accession>A0A0A0EDK7</accession>
<evidence type="ECO:0000256" key="2">
    <source>
        <dbReference type="ARBA" id="ARBA00022475"/>
    </source>
</evidence>
<feature type="transmembrane region" description="Helical" evidence="7">
    <location>
        <begin position="350"/>
        <end position="369"/>
    </location>
</feature>
<protein>
    <recommendedName>
        <fullName evidence="7">TRAP transporter large permease protein</fullName>
    </recommendedName>
</protein>
<sequence>MSFFQIGLCGIVSVILLVLLRVPIAVALGIVSFFGFWAMLGSGAAFGLLTAVPYDFAAHWTLSSIPMFLLMGYVCYQTDITRGIFKAARVWLSFLPGGLAVASVGGAALFSAAAGSSLACAAAMGRIAVPEMLKRDYDPGLSTAVVAAAGTMGSLIPPSILLIIYGIFAEVAISKLFLAAIVPGVLTMLGYWAVIIVRVWINPALAPSHDESATWSERLEALSETWPVLLLVVGVFGGLFTGIFTPTQAGAVGAALSFAIAAARGTLNWKVSRIALMDTAKMTAAIFIIAVGANLFSRFLAISGIPEAMTDLVIDLGASYVMLVFGTAVIFCLLGMILDPLGILLLTLPILLPIYEANHISLIWLGVLATKLVEMALITPPVGLNVFVIKGIVGDAVPISLIFKGVLWFLAADVVVLIIMVAFPELIMFLPELGN</sequence>
<dbReference type="STRING" id="1461694.ATO9_19045"/>
<feature type="transmembrane region" description="Helical" evidence="7">
    <location>
        <begin position="317"/>
        <end position="338"/>
    </location>
</feature>
<dbReference type="eggNOG" id="COG1593">
    <property type="taxonomic scope" value="Bacteria"/>
</dbReference>
<evidence type="ECO:0000256" key="7">
    <source>
        <dbReference type="RuleBase" id="RU369079"/>
    </source>
</evidence>
<reference evidence="9 10" key="1">
    <citation type="journal article" date="2015" name="Antonie Van Leeuwenhoek">
        <title>Pseudooceanicola atlanticus gen. nov. sp. nov., isolated from surface seawater of the Atlantic Ocean and reclassification of Oceanicola batsensis, Oceanicola marinus, Oceanicola nitratireducens, Oceanicola nanhaiensis, Oceanicola antarcticus and Oceanicola flagellatus, as Pseudooceanicola batsensis comb. nov., Pseudooceanicola marinus comb. nov., Pseudooceanicola nitratireducens comb. nov., Pseudooceanicola nanhaiensis comb. nov., Pseudooceanicola antarcticus comb. nov., and Pseudooceanicola flagellatus comb. nov.</title>
        <authorList>
            <person name="Lai Q."/>
            <person name="Li G."/>
            <person name="Liu X."/>
            <person name="Du Y."/>
            <person name="Sun F."/>
            <person name="Shao Z."/>
        </authorList>
    </citation>
    <scope>NUCLEOTIDE SEQUENCE [LARGE SCALE GENOMIC DNA]</scope>
    <source>
        <strain evidence="9 10">22II-s11g</strain>
    </source>
</reference>
<evidence type="ECO:0000256" key="5">
    <source>
        <dbReference type="ARBA" id="ARBA00022989"/>
    </source>
</evidence>
<evidence type="ECO:0000313" key="9">
    <source>
        <dbReference type="EMBL" id="KGM47287.1"/>
    </source>
</evidence>
<comment type="subunit">
    <text evidence="7">The complex comprises the extracytoplasmic solute receptor protein and the two transmembrane proteins.</text>
</comment>
<proteinExistence type="inferred from homology"/>
<evidence type="ECO:0000256" key="3">
    <source>
        <dbReference type="ARBA" id="ARBA00022519"/>
    </source>
</evidence>
<keyword evidence="5 7" id="KW-1133">Transmembrane helix</keyword>
<keyword evidence="4 7" id="KW-0812">Transmembrane</keyword>
<comment type="caution">
    <text evidence="9">The sequence shown here is derived from an EMBL/GenBank/DDBJ whole genome shotgun (WGS) entry which is preliminary data.</text>
</comment>
<feature type="transmembrane region" description="Helical" evidence="7">
    <location>
        <begin position="97"/>
        <end position="124"/>
    </location>
</feature>
<keyword evidence="3 7" id="KW-0997">Cell inner membrane</keyword>
<dbReference type="GO" id="GO:0022857">
    <property type="term" value="F:transmembrane transporter activity"/>
    <property type="evidence" value="ECO:0007669"/>
    <property type="project" value="UniProtKB-UniRule"/>
</dbReference>
<dbReference type="PIRSF" id="PIRSF006066">
    <property type="entry name" value="HI0050"/>
    <property type="match status" value="1"/>
</dbReference>
<feature type="domain" description="TRAP C4-dicarboxylate transport system permease DctM subunit" evidence="8">
    <location>
        <begin position="11"/>
        <end position="426"/>
    </location>
</feature>
<gene>
    <name evidence="9" type="ORF">ATO9_19045</name>
</gene>
<dbReference type="RefSeq" id="WP_043753062.1">
    <property type="nucleotide sequence ID" value="NZ_AQQX01000012.1"/>
</dbReference>
<organism evidence="9 10">
    <name type="scientific">Pseudooceanicola atlanticus</name>
    <dbReference type="NCBI Taxonomy" id="1461694"/>
    <lineage>
        <taxon>Bacteria</taxon>
        <taxon>Pseudomonadati</taxon>
        <taxon>Pseudomonadota</taxon>
        <taxon>Alphaproteobacteria</taxon>
        <taxon>Rhodobacterales</taxon>
        <taxon>Paracoccaceae</taxon>
        <taxon>Pseudooceanicola</taxon>
    </lineage>
</organism>
<dbReference type="PANTHER" id="PTHR33362">
    <property type="entry name" value="SIALIC ACID TRAP TRANSPORTER PERMEASE PROTEIN SIAT-RELATED"/>
    <property type="match status" value="1"/>
</dbReference>
<evidence type="ECO:0000256" key="6">
    <source>
        <dbReference type="ARBA" id="ARBA00023136"/>
    </source>
</evidence>
<feature type="transmembrane region" description="Helical" evidence="7">
    <location>
        <begin position="12"/>
        <end position="37"/>
    </location>
</feature>
<dbReference type="NCBIfam" id="TIGR00786">
    <property type="entry name" value="dctM"/>
    <property type="match status" value="1"/>
</dbReference>
<name>A0A0A0EDK7_9RHOB</name>
<dbReference type="EMBL" id="AQQX01000012">
    <property type="protein sequence ID" value="KGM47287.1"/>
    <property type="molecule type" value="Genomic_DNA"/>
</dbReference>
<feature type="transmembrane region" description="Helical" evidence="7">
    <location>
        <begin position="282"/>
        <end position="305"/>
    </location>
</feature>
<dbReference type="Proteomes" id="UP000030004">
    <property type="component" value="Unassembled WGS sequence"/>
</dbReference>
<dbReference type="Pfam" id="PF06808">
    <property type="entry name" value="DctM"/>
    <property type="match status" value="1"/>
</dbReference>
<dbReference type="OrthoDB" id="9790209at2"/>
<dbReference type="AlphaFoldDB" id="A0A0A0EDK7"/>
<comment type="function">
    <text evidence="7">Part of the tripartite ATP-independent periplasmic (TRAP) transport system.</text>
</comment>
<dbReference type="InterPro" id="IPR004681">
    <property type="entry name" value="TRAP_DctM"/>
</dbReference>
<feature type="transmembrane region" description="Helical" evidence="7">
    <location>
        <begin position="176"/>
        <end position="201"/>
    </location>
</feature>
<dbReference type="InterPro" id="IPR010656">
    <property type="entry name" value="DctM"/>
</dbReference>